<evidence type="ECO:0000259" key="1">
    <source>
        <dbReference type="Pfam" id="PF12673"/>
    </source>
</evidence>
<sequence length="506" mass="55138">MELKVFRDTLSTMGSLWETKAELPIETELLIPDYLPQVFKIVKCFVYPVTLQKQVTPGRLTVEGYLRCVVYYQAEEDQSLCQVEQKIPFTRAMDLPEGQHQGYSVAVSGEVEYINCRAVNQRRVDVRGAYALSAQVCAQSEQEVITALADCGAEQKLIPVNGLRAVANLDKLLTAEEEVSLPDQVQAVIDVSGVGQVDEVKVITGKAVVKGRIQVALTYRSQPGWQLETVEQPVPFNQIIDLDGAPEDAVAFAEAEMIGCTLTAAAGQEGTGTLTVTAMLHLRMVRPVECYVVSDAFSTQYSADVTYKTVTAEQLAETLNRTAEATASGPLPDENAQIIGCLVTLHPLEWVAAEGGGVSLGGRASAHVLCMNSLGEIDCYDKAFDYQLPDVWPGTADQYRAECWPVVTSAQPSAAGGEVTVRVSIRVRGLVFHRTKETVVDSITCETALENAEPDVALRICYAQGGENIFDIAKHYHVPPAAMMKLNHLEDLQLTTPTRLLVPMTV</sequence>
<gene>
    <name evidence="2" type="ORF">H9865_09405</name>
</gene>
<dbReference type="InterPro" id="IPR024300">
    <property type="entry name" value="SipL_SPOCS_dom"/>
</dbReference>
<name>A0A9D1V587_9FIRM</name>
<accession>A0A9D1V587</accession>
<comment type="caution">
    <text evidence="2">The sequence shown here is derived from an EMBL/GenBank/DDBJ whole genome shotgun (WGS) entry which is preliminary data.</text>
</comment>
<protein>
    <submittedName>
        <fullName evidence="2">DUF3794 domain-containing protein</fullName>
    </submittedName>
</protein>
<evidence type="ECO:0000313" key="2">
    <source>
        <dbReference type="EMBL" id="HIX06289.1"/>
    </source>
</evidence>
<evidence type="ECO:0000313" key="3">
    <source>
        <dbReference type="Proteomes" id="UP000824193"/>
    </source>
</evidence>
<dbReference type="Proteomes" id="UP000824193">
    <property type="component" value="Unassembled WGS sequence"/>
</dbReference>
<reference evidence="2" key="2">
    <citation type="submission" date="2021-04" db="EMBL/GenBank/DDBJ databases">
        <authorList>
            <person name="Gilroy R."/>
        </authorList>
    </citation>
    <scope>NUCLEOTIDE SEQUENCE</scope>
    <source>
        <strain evidence="2">2239</strain>
    </source>
</reference>
<dbReference type="Pfam" id="PF12673">
    <property type="entry name" value="SipL"/>
    <property type="match status" value="2"/>
</dbReference>
<organism evidence="2 3">
    <name type="scientific">Candidatus Allofournierella pullicola</name>
    <dbReference type="NCBI Taxonomy" id="2838596"/>
    <lineage>
        <taxon>Bacteria</taxon>
        <taxon>Bacillati</taxon>
        <taxon>Bacillota</taxon>
        <taxon>Clostridia</taxon>
        <taxon>Eubacteriales</taxon>
        <taxon>Oscillospiraceae</taxon>
        <taxon>Allofournierella</taxon>
    </lineage>
</organism>
<proteinExistence type="predicted"/>
<dbReference type="AlphaFoldDB" id="A0A9D1V587"/>
<reference evidence="2" key="1">
    <citation type="journal article" date="2021" name="PeerJ">
        <title>Extensive microbial diversity within the chicken gut microbiome revealed by metagenomics and culture.</title>
        <authorList>
            <person name="Gilroy R."/>
            <person name="Ravi A."/>
            <person name="Getino M."/>
            <person name="Pursley I."/>
            <person name="Horton D.L."/>
            <person name="Alikhan N.F."/>
            <person name="Baker D."/>
            <person name="Gharbi K."/>
            <person name="Hall N."/>
            <person name="Watson M."/>
            <person name="Adriaenssens E.M."/>
            <person name="Foster-Nyarko E."/>
            <person name="Jarju S."/>
            <person name="Secka A."/>
            <person name="Antonio M."/>
            <person name="Oren A."/>
            <person name="Chaudhuri R.R."/>
            <person name="La Ragione R."/>
            <person name="Hildebrand F."/>
            <person name="Pallen M.J."/>
        </authorList>
    </citation>
    <scope>NUCLEOTIDE SEQUENCE</scope>
    <source>
        <strain evidence="2">2239</strain>
    </source>
</reference>
<feature type="domain" description="SipL SPOCS" evidence="1">
    <location>
        <begin position="184"/>
        <end position="259"/>
    </location>
</feature>
<feature type="domain" description="SipL SPOCS" evidence="1">
    <location>
        <begin position="38"/>
        <end position="117"/>
    </location>
</feature>
<dbReference type="EMBL" id="DXFW01000033">
    <property type="protein sequence ID" value="HIX06289.1"/>
    <property type="molecule type" value="Genomic_DNA"/>
</dbReference>